<dbReference type="AlphaFoldDB" id="A0A7J8NJ97"/>
<dbReference type="InterPro" id="IPR008502">
    <property type="entry name" value="Prolamin-like"/>
</dbReference>
<gene>
    <name evidence="3" type="ORF">Golob_025316</name>
</gene>
<evidence type="ECO:0000313" key="3">
    <source>
        <dbReference type="EMBL" id="MBA0576920.1"/>
    </source>
</evidence>
<name>A0A7J8NJ97_9ROSI</name>
<proteinExistence type="predicted"/>
<keyword evidence="1" id="KW-0732">Signal</keyword>
<dbReference type="PANTHER" id="PTHR31951">
    <property type="entry name" value="BIFUNCTIONAL INHIBITOR/LIPID-TRANSFER PROTEIN/SEED STORAGE 2S ALBUMIN SUPERFAMILY PROTEIN-RELATED"/>
    <property type="match status" value="1"/>
</dbReference>
<evidence type="ECO:0000259" key="2">
    <source>
        <dbReference type="Pfam" id="PF05617"/>
    </source>
</evidence>
<accession>A0A7J8NJ97</accession>
<evidence type="ECO:0000256" key="1">
    <source>
        <dbReference type="ARBA" id="ARBA00022729"/>
    </source>
</evidence>
<dbReference type="Pfam" id="PF05617">
    <property type="entry name" value="Prolamin_like"/>
    <property type="match status" value="1"/>
</dbReference>
<reference evidence="3 4" key="1">
    <citation type="journal article" date="2019" name="Genome Biol. Evol.">
        <title>Insights into the evolution of the New World diploid cottons (Gossypium, subgenus Houzingenia) based on genome sequencing.</title>
        <authorList>
            <person name="Grover C.E."/>
            <person name="Arick M.A. 2nd"/>
            <person name="Thrash A."/>
            <person name="Conover J.L."/>
            <person name="Sanders W.S."/>
            <person name="Peterson D.G."/>
            <person name="Frelichowski J.E."/>
            <person name="Scheffler J.A."/>
            <person name="Scheffler B.E."/>
            <person name="Wendel J.F."/>
        </authorList>
    </citation>
    <scope>NUCLEOTIDE SEQUENCE [LARGE SCALE GENOMIC DNA]</scope>
    <source>
        <strain evidence="3">157</strain>
        <tissue evidence="3">Leaf</tissue>
    </source>
</reference>
<dbReference type="PANTHER" id="PTHR31951:SF22">
    <property type="entry name" value="ECA1 GAMETOGENESIS RELATED FAMILY"/>
    <property type="match status" value="1"/>
</dbReference>
<evidence type="ECO:0000313" key="4">
    <source>
        <dbReference type="Proteomes" id="UP000593572"/>
    </source>
</evidence>
<organism evidence="3 4">
    <name type="scientific">Gossypium lobatum</name>
    <dbReference type="NCBI Taxonomy" id="34289"/>
    <lineage>
        <taxon>Eukaryota</taxon>
        <taxon>Viridiplantae</taxon>
        <taxon>Streptophyta</taxon>
        <taxon>Embryophyta</taxon>
        <taxon>Tracheophyta</taxon>
        <taxon>Spermatophyta</taxon>
        <taxon>Magnoliopsida</taxon>
        <taxon>eudicotyledons</taxon>
        <taxon>Gunneridae</taxon>
        <taxon>Pentapetalae</taxon>
        <taxon>rosids</taxon>
        <taxon>malvids</taxon>
        <taxon>Malvales</taxon>
        <taxon>Malvaceae</taxon>
        <taxon>Malvoideae</taxon>
        <taxon>Gossypium</taxon>
    </lineage>
</organism>
<dbReference type="Proteomes" id="UP000593572">
    <property type="component" value="Unassembled WGS sequence"/>
</dbReference>
<dbReference type="EMBL" id="JABEZX010352158">
    <property type="protein sequence ID" value="MBA0576920.1"/>
    <property type="molecule type" value="Genomic_DNA"/>
</dbReference>
<protein>
    <recommendedName>
        <fullName evidence="2">Prolamin-like domain-containing protein</fullName>
    </recommendedName>
</protein>
<feature type="domain" description="Prolamin-like" evidence="2">
    <location>
        <begin position="5"/>
        <end position="50"/>
    </location>
</feature>
<keyword evidence="4" id="KW-1185">Reference proteome</keyword>
<comment type="caution">
    <text evidence="3">The sequence shown here is derived from an EMBL/GenBank/DDBJ whole genome shotgun (WGS) entry which is preliminary data.</text>
</comment>
<sequence>MDLPCVIETFTSIFKTGSICNKCCSEHVVLEKFCHSALVKRTLENPLFKDLNLATIIAKSI</sequence>